<evidence type="ECO:0000256" key="2">
    <source>
        <dbReference type="SAM" id="SignalP"/>
    </source>
</evidence>
<keyword evidence="4" id="KW-1185">Reference proteome</keyword>
<name>A0A8J3TCV7_9ACTN</name>
<comment type="caution">
    <text evidence="3">The sequence shown here is derived from an EMBL/GenBank/DDBJ whole genome shotgun (WGS) entry which is preliminary data.</text>
</comment>
<accession>A0A8J3TCV7</accession>
<dbReference type="Gene3D" id="2.120.10.30">
    <property type="entry name" value="TolB, C-terminal domain"/>
    <property type="match status" value="1"/>
</dbReference>
<feature type="chain" id="PRO_5038558198" description="Superoxide dismutase" evidence="2">
    <location>
        <begin position="28"/>
        <end position="339"/>
    </location>
</feature>
<proteinExistence type="predicted"/>
<feature type="region of interest" description="Disordered" evidence="1">
    <location>
        <begin position="28"/>
        <end position="53"/>
    </location>
</feature>
<keyword evidence="2" id="KW-0732">Signal</keyword>
<dbReference type="Proteomes" id="UP000599074">
    <property type="component" value="Unassembled WGS sequence"/>
</dbReference>
<sequence length="339" mass="35595">MSIRFGAVLTLTAFLVVPIAGSAPASAEPVQSVPASAEPVRSEPVRSEPVRSEPVHAQDFFPRTIALPDGFQPEGIAIDALPYAFFGSRASGAIYRANLATGEGTVINAGPGTPSLGMKVDNRGRLFVAGGSGGDGRVVNAVTGELLASYRFTTSPSFVNDVVLTPGAAWFTDSTNPFLYRVPLDRAGRLAAPEEVTRLPLTGDIVYGSGINANGIARTPDGKALLIVQSNTGKLFRVDPATGVTRTVDLGGELLTNGDGLLLDGHTLYVVQNRLNRVAVFQLDDEGARGRLVTRLTDPGFDVPTTVAAYGKRLYLPNARFTTTPTPTTPYTAVAIARG</sequence>
<reference evidence="3" key="1">
    <citation type="submission" date="2021-01" db="EMBL/GenBank/DDBJ databases">
        <title>Whole genome shotgun sequence of Planosporangium mesophilum NBRC 109066.</title>
        <authorList>
            <person name="Komaki H."/>
            <person name="Tamura T."/>
        </authorList>
    </citation>
    <scope>NUCLEOTIDE SEQUENCE</scope>
    <source>
        <strain evidence="3">NBRC 109066</strain>
    </source>
</reference>
<feature type="signal peptide" evidence="2">
    <location>
        <begin position="1"/>
        <end position="27"/>
    </location>
</feature>
<dbReference type="EMBL" id="BOON01000036">
    <property type="protein sequence ID" value="GII24413.1"/>
    <property type="molecule type" value="Genomic_DNA"/>
</dbReference>
<gene>
    <name evidence="3" type="ORF">Pme01_40100</name>
</gene>
<evidence type="ECO:0008006" key="5">
    <source>
        <dbReference type="Google" id="ProtNLM"/>
    </source>
</evidence>
<dbReference type="RefSeq" id="WP_203935748.1">
    <property type="nucleotide sequence ID" value="NZ_BOON01000036.1"/>
</dbReference>
<evidence type="ECO:0000313" key="4">
    <source>
        <dbReference type="Proteomes" id="UP000599074"/>
    </source>
</evidence>
<evidence type="ECO:0000313" key="3">
    <source>
        <dbReference type="EMBL" id="GII24413.1"/>
    </source>
</evidence>
<dbReference type="SUPFAM" id="SSF63829">
    <property type="entry name" value="Calcium-dependent phosphotriesterase"/>
    <property type="match status" value="1"/>
</dbReference>
<dbReference type="InterPro" id="IPR011042">
    <property type="entry name" value="6-blade_b-propeller_TolB-like"/>
</dbReference>
<protein>
    <recommendedName>
        <fullName evidence="5">Superoxide dismutase</fullName>
    </recommendedName>
</protein>
<feature type="compositionally biased region" description="Basic and acidic residues" evidence="1">
    <location>
        <begin position="40"/>
        <end position="53"/>
    </location>
</feature>
<evidence type="ECO:0000256" key="1">
    <source>
        <dbReference type="SAM" id="MobiDB-lite"/>
    </source>
</evidence>
<dbReference type="AlphaFoldDB" id="A0A8J3TCV7"/>
<organism evidence="3 4">
    <name type="scientific">Planosporangium mesophilum</name>
    <dbReference type="NCBI Taxonomy" id="689768"/>
    <lineage>
        <taxon>Bacteria</taxon>
        <taxon>Bacillati</taxon>
        <taxon>Actinomycetota</taxon>
        <taxon>Actinomycetes</taxon>
        <taxon>Micromonosporales</taxon>
        <taxon>Micromonosporaceae</taxon>
        <taxon>Planosporangium</taxon>
    </lineage>
</organism>